<evidence type="ECO:0000313" key="2">
    <source>
        <dbReference type="Proteomes" id="UP000053732"/>
    </source>
</evidence>
<reference evidence="1 2" key="1">
    <citation type="journal article" date="2014" name="Nat. Commun.">
        <title>Multiple recent horizontal transfers of a large genomic region in cheese making fungi.</title>
        <authorList>
            <person name="Cheeseman K."/>
            <person name="Ropars J."/>
            <person name="Renault P."/>
            <person name="Dupont J."/>
            <person name="Gouzy J."/>
            <person name="Branca A."/>
            <person name="Abraham A.L."/>
            <person name="Ceppi M."/>
            <person name="Conseiller E."/>
            <person name="Debuchy R."/>
            <person name="Malagnac F."/>
            <person name="Goarin A."/>
            <person name="Silar P."/>
            <person name="Lacoste S."/>
            <person name="Sallet E."/>
            <person name="Bensimon A."/>
            <person name="Giraud T."/>
            <person name="Brygoo Y."/>
        </authorList>
    </citation>
    <scope>NUCLEOTIDE SEQUENCE [LARGE SCALE GENOMIC DNA]</scope>
    <source>
        <strain evidence="2">FM 013</strain>
    </source>
</reference>
<keyword evidence="2" id="KW-1185">Reference proteome</keyword>
<protein>
    <submittedName>
        <fullName evidence="1">Str. FM013</fullName>
    </submittedName>
</protein>
<accession>A0A0G4PLX8</accession>
<dbReference type="Proteomes" id="UP000053732">
    <property type="component" value="Unassembled WGS sequence"/>
</dbReference>
<dbReference type="EMBL" id="HG793155">
    <property type="protein sequence ID" value="CRL27417.1"/>
    <property type="molecule type" value="Genomic_DNA"/>
</dbReference>
<name>A0A0G4PLX8_PENC3</name>
<proteinExistence type="predicted"/>
<organism evidence="1 2">
    <name type="scientific">Penicillium camemberti (strain FM 013)</name>
    <dbReference type="NCBI Taxonomy" id="1429867"/>
    <lineage>
        <taxon>Eukaryota</taxon>
        <taxon>Fungi</taxon>
        <taxon>Dikarya</taxon>
        <taxon>Ascomycota</taxon>
        <taxon>Pezizomycotina</taxon>
        <taxon>Eurotiomycetes</taxon>
        <taxon>Eurotiomycetidae</taxon>
        <taxon>Eurotiales</taxon>
        <taxon>Aspergillaceae</taxon>
        <taxon>Penicillium</taxon>
    </lineage>
</organism>
<sequence length="114" mass="12956">MCTHLHQTQDRGDWERPKPTVQISDHQLESCKALCGLYIFYHRGMTARYMTGWWTLGTRIGDTQVGYVRVRDPSYVLFIAIAMLGTSLTGLEYGVPGANIQTEDLSRRAYTTPL</sequence>
<gene>
    <name evidence="1" type="ORF">PCAMFM013_S022g000097</name>
</gene>
<evidence type="ECO:0000313" key="1">
    <source>
        <dbReference type="EMBL" id="CRL27417.1"/>
    </source>
</evidence>
<dbReference type="AlphaFoldDB" id="A0A0G4PLX8"/>